<evidence type="ECO:0000313" key="3">
    <source>
        <dbReference type="Proteomes" id="UP001175227"/>
    </source>
</evidence>
<organism evidence="2 3">
    <name type="scientific">Armillaria novae-zelandiae</name>
    <dbReference type="NCBI Taxonomy" id="153914"/>
    <lineage>
        <taxon>Eukaryota</taxon>
        <taxon>Fungi</taxon>
        <taxon>Dikarya</taxon>
        <taxon>Basidiomycota</taxon>
        <taxon>Agaricomycotina</taxon>
        <taxon>Agaricomycetes</taxon>
        <taxon>Agaricomycetidae</taxon>
        <taxon>Agaricales</taxon>
        <taxon>Marasmiineae</taxon>
        <taxon>Physalacriaceae</taxon>
        <taxon>Armillaria</taxon>
    </lineage>
</organism>
<evidence type="ECO:0000259" key="1">
    <source>
        <dbReference type="PROSITE" id="PS50097"/>
    </source>
</evidence>
<dbReference type="InterPro" id="IPR000210">
    <property type="entry name" value="BTB/POZ_dom"/>
</dbReference>
<keyword evidence="3" id="KW-1185">Reference proteome</keyword>
<dbReference type="AlphaFoldDB" id="A0AA39UI26"/>
<sequence>MEITQPRIMTTSDAPFNDPTDSVDLVIRTAANVDFFVLGGLLSLKSPSSFFRSVLANQHTEERDGLPVLDVKEDSETFRIILLLCYPYTPPEVKSVEQLITVGKALDKYYMDHAMQRFLQISNIPSLITEQPLRVFVQAITNGWKELGEAAAKLYTPLDSELESEDLRCIDALQYVRLRDYHCSGRHVGDIAIV</sequence>
<dbReference type="Proteomes" id="UP001175227">
    <property type="component" value="Unassembled WGS sequence"/>
</dbReference>
<gene>
    <name evidence="2" type="ORF">IW261DRAFT_151067</name>
</gene>
<accession>A0AA39UI26</accession>
<name>A0AA39UI26_9AGAR</name>
<feature type="domain" description="BTB" evidence="1">
    <location>
        <begin position="23"/>
        <end position="86"/>
    </location>
</feature>
<dbReference type="EMBL" id="JAUEPR010000011">
    <property type="protein sequence ID" value="KAK0479715.1"/>
    <property type="molecule type" value="Genomic_DNA"/>
</dbReference>
<dbReference type="PROSITE" id="PS50097">
    <property type="entry name" value="BTB"/>
    <property type="match status" value="1"/>
</dbReference>
<comment type="caution">
    <text evidence="2">The sequence shown here is derived from an EMBL/GenBank/DDBJ whole genome shotgun (WGS) entry which is preliminary data.</text>
</comment>
<proteinExistence type="predicted"/>
<evidence type="ECO:0000313" key="2">
    <source>
        <dbReference type="EMBL" id="KAK0479715.1"/>
    </source>
</evidence>
<reference evidence="2" key="1">
    <citation type="submission" date="2023-06" db="EMBL/GenBank/DDBJ databases">
        <authorList>
            <consortium name="Lawrence Berkeley National Laboratory"/>
            <person name="Ahrendt S."/>
            <person name="Sahu N."/>
            <person name="Indic B."/>
            <person name="Wong-Bajracharya J."/>
            <person name="Merenyi Z."/>
            <person name="Ke H.-M."/>
            <person name="Monk M."/>
            <person name="Kocsube S."/>
            <person name="Drula E."/>
            <person name="Lipzen A."/>
            <person name="Balint B."/>
            <person name="Henrissat B."/>
            <person name="Andreopoulos B."/>
            <person name="Martin F.M."/>
            <person name="Harder C.B."/>
            <person name="Rigling D."/>
            <person name="Ford K.L."/>
            <person name="Foster G.D."/>
            <person name="Pangilinan J."/>
            <person name="Papanicolaou A."/>
            <person name="Barry K."/>
            <person name="LaButti K."/>
            <person name="Viragh M."/>
            <person name="Koriabine M."/>
            <person name="Yan M."/>
            <person name="Riley R."/>
            <person name="Champramary S."/>
            <person name="Plett K.L."/>
            <person name="Tsai I.J."/>
            <person name="Slot J."/>
            <person name="Sipos G."/>
            <person name="Plett J."/>
            <person name="Nagy L.G."/>
            <person name="Grigoriev I.V."/>
        </authorList>
    </citation>
    <scope>NUCLEOTIDE SEQUENCE</scope>
    <source>
        <strain evidence="2">ICMP 16352</strain>
    </source>
</reference>
<protein>
    <recommendedName>
        <fullName evidence="1">BTB domain-containing protein</fullName>
    </recommendedName>
</protein>